<keyword evidence="2" id="KW-0804">Transcription</keyword>
<dbReference type="InterPro" id="IPR007050">
    <property type="entry name" value="HTH_bacterioopsin"/>
</dbReference>
<dbReference type="EMBL" id="JAMQON010000001">
    <property type="protein sequence ID" value="MDS0257955.1"/>
    <property type="molecule type" value="Genomic_DNA"/>
</dbReference>
<feature type="domain" description="Bacterioopsin transcriptional activator GAF and HTH associated" evidence="4">
    <location>
        <begin position="24"/>
        <end position="151"/>
    </location>
</feature>
<dbReference type="InterPro" id="IPR013324">
    <property type="entry name" value="RNA_pol_sigma_r3/r4-like"/>
</dbReference>
<evidence type="ECO:0000313" key="5">
    <source>
        <dbReference type="EMBL" id="MDS0257955.1"/>
    </source>
</evidence>
<dbReference type="PANTHER" id="PTHR34236:SF1">
    <property type="entry name" value="DIMETHYL SULFOXIDE REDUCTASE TRANSCRIPTIONAL ACTIVATOR"/>
    <property type="match status" value="1"/>
</dbReference>
<proteinExistence type="predicted"/>
<organism evidence="5 6">
    <name type="scientific">Haloarcula saliterrae</name>
    <dbReference type="NCBI Taxonomy" id="2950534"/>
    <lineage>
        <taxon>Archaea</taxon>
        <taxon>Methanobacteriati</taxon>
        <taxon>Methanobacteriota</taxon>
        <taxon>Stenosarchaea group</taxon>
        <taxon>Halobacteria</taxon>
        <taxon>Halobacteriales</taxon>
        <taxon>Haloarculaceae</taxon>
        <taxon>Haloarcula</taxon>
    </lineage>
</organism>
<dbReference type="Pfam" id="PF04967">
    <property type="entry name" value="HTH_10"/>
    <property type="match status" value="1"/>
</dbReference>
<name>A0ABU2F6P9_9EURY</name>
<keyword evidence="6" id="KW-1185">Reference proteome</keyword>
<comment type="caution">
    <text evidence="5">The sequence shown here is derived from an EMBL/GenBank/DDBJ whole genome shotgun (WGS) entry which is preliminary data.</text>
</comment>
<sequence length="221" mass="24879">MATLAEFALPPETFPVGVVFEEFPEATIELGRVVPVREELRPYCWVMNVAGDAVQRFLELETAIEQPKIVDTVGDHTLFRYQSPRTRDGLLAALADTDVTLLSATGTREGWLIHVQSDRQRAIAAFDDQCRQAGIRLTLRDIHKVTAPSERSHPAVTDAQREALLLAYEHGYYSEPRETTLDELADRVGISRQAFASRLRRGYRTLIESHLKYGSGLERVT</sequence>
<gene>
    <name evidence="5" type="ORF">NDI56_00875</name>
</gene>
<dbReference type="RefSeq" id="WP_310917518.1">
    <property type="nucleotide sequence ID" value="NZ_JAMQON010000001.1"/>
</dbReference>
<feature type="domain" description="HTH bat-type" evidence="3">
    <location>
        <begin position="157"/>
        <end position="208"/>
    </location>
</feature>
<dbReference type="InterPro" id="IPR031803">
    <property type="entry name" value="BAT_GAF/HTH-assoc"/>
</dbReference>
<evidence type="ECO:0000259" key="3">
    <source>
        <dbReference type="Pfam" id="PF04967"/>
    </source>
</evidence>
<dbReference type="Proteomes" id="UP001259659">
    <property type="component" value="Unassembled WGS sequence"/>
</dbReference>
<evidence type="ECO:0000256" key="1">
    <source>
        <dbReference type="ARBA" id="ARBA00023015"/>
    </source>
</evidence>
<protein>
    <submittedName>
        <fullName evidence="5">Helix-turn-helix domain-containing protein</fullName>
    </submittedName>
</protein>
<keyword evidence="1" id="KW-0805">Transcription regulation</keyword>
<dbReference type="Pfam" id="PF15915">
    <property type="entry name" value="BAT"/>
    <property type="match status" value="1"/>
</dbReference>
<dbReference type="SUPFAM" id="SSF88659">
    <property type="entry name" value="Sigma3 and sigma4 domains of RNA polymerase sigma factors"/>
    <property type="match status" value="1"/>
</dbReference>
<accession>A0ABU2F6P9</accession>
<reference evidence="5 6" key="1">
    <citation type="submission" date="2022-06" db="EMBL/GenBank/DDBJ databases">
        <title>Haloarcula sp. a new haloarchaeum isolate from saline soil.</title>
        <authorList>
            <person name="Strakova D."/>
            <person name="Galisteo C."/>
            <person name="Sanchez-Porro C."/>
            <person name="Ventosa A."/>
        </authorList>
    </citation>
    <scope>NUCLEOTIDE SEQUENCE [LARGE SCALE GENOMIC DNA]</scope>
    <source>
        <strain evidence="5 6">S1CR25-12</strain>
    </source>
</reference>
<dbReference type="PANTHER" id="PTHR34236">
    <property type="entry name" value="DIMETHYL SULFOXIDE REDUCTASE TRANSCRIPTIONAL ACTIVATOR"/>
    <property type="match status" value="1"/>
</dbReference>
<evidence type="ECO:0000259" key="4">
    <source>
        <dbReference type="Pfam" id="PF15915"/>
    </source>
</evidence>
<evidence type="ECO:0000256" key="2">
    <source>
        <dbReference type="ARBA" id="ARBA00023163"/>
    </source>
</evidence>
<evidence type="ECO:0000313" key="6">
    <source>
        <dbReference type="Proteomes" id="UP001259659"/>
    </source>
</evidence>